<name>A0A6A6DG63_9PEZI</name>
<evidence type="ECO:0000313" key="1">
    <source>
        <dbReference type="EMBL" id="KAF2177382.1"/>
    </source>
</evidence>
<sequence>MRLIHSTTLELKDLFDNEIPPYAILPHTCGTEEITFEDMQNGKGNQLRGYRKIEFAARQAAEEKLAYIWVDTCCI</sequence>
<dbReference type="OrthoDB" id="674604at2759"/>
<dbReference type="PANTHER" id="PTHR10622">
    <property type="entry name" value="HET DOMAIN-CONTAINING PROTEIN"/>
    <property type="match status" value="1"/>
</dbReference>
<evidence type="ECO:0008006" key="3">
    <source>
        <dbReference type="Google" id="ProtNLM"/>
    </source>
</evidence>
<evidence type="ECO:0000313" key="2">
    <source>
        <dbReference type="Proteomes" id="UP000800200"/>
    </source>
</evidence>
<dbReference type="AlphaFoldDB" id="A0A6A6DG63"/>
<accession>A0A6A6DG63</accession>
<dbReference type="PANTHER" id="PTHR10622:SF10">
    <property type="entry name" value="HET DOMAIN-CONTAINING PROTEIN"/>
    <property type="match status" value="1"/>
</dbReference>
<protein>
    <recommendedName>
        <fullName evidence="3">Heterokaryon incompatibility domain-containing protein</fullName>
    </recommendedName>
</protein>
<gene>
    <name evidence="1" type="ORF">K469DRAFT_603490</name>
</gene>
<reference evidence="1" key="1">
    <citation type="journal article" date="2020" name="Stud. Mycol.">
        <title>101 Dothideomycetes genomes: a test case for predicting lifestyles and emergence of pathogens.</title>
        <authorList>
            <person name="Haridas S."/>
            <person name="Albert R."/>
            <person name="Binder M."/>
            <person name="Bloem J."/>
            <person name="Labutti K."/>
            <person name="Salamov A."/>
            <person name="Andreopoulos B."/>
            <person name="Baker S."/>
            <person name="Barry K."/>
            <person name="Bills G."/>
            <person name="Bluhm B."/>
            <person name="Cannon C."/>
            <person name="Castanera R."/>
            <person name="Culley D."/>
            <person name="Daum C."/>
            <person name="Ezra D."/>
            <person name="Gonzalez J."/>
            <person name="Henrissat B."/>
            <person name="Kuo A."/>
            <person name="Liang C."/>
            <person name="Lipzen A."/>
            <person name="Lutzoni F."/>
            <person name="Magnuson J."/>
            <person name="Mondo S."/>
            <person name="Nolan M."/>
            <person name="Ohm R."/>
            <person name="Pangilinan J."/>
            <person name="Park H.-J."/>
            <person name="Ramirez L."/>
            <person name="Alfaro M."/>
            <person name="Sun H."/>
            <person name="Tritt A."/>
            <person name="Yoshinaga Y."/>
            <person name="Zwiers L.-H."/>
            <person name="Turgeon B."/>
            <person name="Goodwin S."/>
            <person name="Spatafora J."/>
            <person name="Crous P."/>
            <person name="Grigoriev I."/>
        </authorList>
    </citation>
    <scope>NUCLEOTIDE SEQUENCE</scope>
    <source>
        <strain evidence="1">CBS 207.26</strain>
    </source>
</reference>
<proteinExistence type="predicted"/>
<dbReference type="Proteomes" id="UP000800200">
    <property type="component" value="Unassembled WGS sequence"/>
</dbReference>
<keyword evidence="2" id="KW-1185">Reference proteome</keyword>
<dbReference type="EMBL" id="ML994689">
    <property type="protein sequence ID" value="KAF2177382.1"/>
    <property type="molecule type" value="Genomic_DNA"/>
</dbReference>
<organism evidence="1 2">
    <name type="scientific">Zopfia rhizophila CBS 207.26</name>
    <dbReference type="NCBI Taxonomy" id="1314779"/>
    <lineage>
        <taxon>Eukaryota</taxon>
        <taxon>Fungi</taxon>
        <taxon>Dikarya</taxon>
        <taxon>Ascomycota</taxon>
        <taxon>Pezizomycotina</taxon>
        <taxon>Dothideomycetes</taxon>
        <taxon>Dothideomycetes incertae sedis</taxon>
        <taxon>Zopfiaceae</taxon>
        <taxon>Zopfia</taxon>
    </lineage>
</organism>